<name>A0A0P1AJQ1_PLAHL</name>
<dbReference type="STRING" id="4781.A0A0P1AJQ1"/>
<dbReference type="SUPFAM" id="SSF48371">
    <property type="entry name" value="ARM repeat"/>
    <property type="match status" value="1"/>
</dbReference>
<dbReference type="RefSeq" id="XP_024577658.1">
    <property type="nucleotide sequence ID" value="XM_024727042.1"/>
</dbReference>
<feature type="domain" description="Interferon-related developmental regulator N-terminal" evidence="2">
    <location>
        <begin position="32"/>
        <end position="286"/>
    </location>
</feature>
<reference evidence="4" key="1">
    <citation type="submission" date="2014-09" db="EMBL/GenBank/DDBJ databases">
        <authorList>
            <person name="Sharma Rahul"/>
            <person name="Thines Marco"/>
        </authorList>
    </citation>
    <scope>NUCLEOTIDE SEQUENCE [LARGE SCALE GENOMIC DNA]</scope>
</reference>
<dbReference type="InterPro" id="IPR007701">
    <property type="entry name" value="Interferon-rel_develop_reg_N"/>
</dbReference>
<proteinExistence type="inferred from homology"/>
<comment type="similarity">
    <text evidence="1">Belongs to the IFRD family.</text>
</comment>
<evidence type="ECO:0000259" key="2">
    <source>
        <dbReference type="Pfam" id="PF05004"/>
    </source>
</evidence>
<dbReference type="InterPro" id="IPR016024">
    <property type="entry name" value="ARM-type_fold"/>
</dbReference>
<dbReference type="InterPro" id="IPR039777">
    <property type="entry name" value="IFRD"/>
</dbReference>
<dbReference type="GeneID" id="36406701"/>
<dbReference type="OMA" id="QCFEAIF"/>
<dbReference type="Pfam" id="PF05004">
    <property type="entry name" value="IFRD"/>
    <property type="match status" value="1"/>
</dbReference>
<evidence type="ECO:0000256" key="1">
    <source>
        <dbReference type="ARBA" id="ARBA00008828"/>
    </source>
</evidence>
<protein>
    <submittedName>
        <fullName evidence="3">Interferon-related protein PC4 like</fullName>
    </submittedName>
</protein>
<organism evidence="3 4">
    <name type="scientific">Plasmopara halstedii</name>
    <name type="common">Downy mildew of sunflower</name>
    <dbReference type="NCBI Taxonomy" id="4781"/>
    <lineage>
        <taxon>Eukaryota</taxon>
        <taxon>Sar</taxon>
        <taxon>Stramenopiles</taxon>
        <taxon>Oomycota</taxon>
        <taxon>Peronosporomycetes</taxon>
        <taxon>Peronosporales</taxon>
        <taxon>Peronosporaceae</taxon>
        <taxon>Plasmopara</taxon>
    </lineage>
</organism>
<dbReference type="InterPro" id="IPR011989">
    <property type="entry name" value="ARM-like"/>
</dbReference>
<dbReference type="EMBL" id="CCYD01000553">
    <property type="protein sequence ID" value="CEG41289.1"/>
    <property type="molecule type" value="Genomic_DNA"/>
</dbReference>
<evidence type="ECO:0000313" key="4">
    <source>
        <dbReference type="Proteomes" id="UP000054928"/>
    </source>
</evidence>
<sequence length="383" mass="43063">MAASVTLGGIKLWERRAEEDGVCALKTIMNTGYSKNVDDEHKIDKTIASLTEKRTRTRVAALEKLTTHLLNCLAPEDVSDSFINNVLECLRKPSEEEAVLGSRILAIMAIIFGSNEERFFHRSKHVLRPLIRNARNAKVKSSTIHALGLIGFLCIVENENTEDLMKLFETFFNLSVHSSICKAALESWGLIASSLTDEMLASESFLERIVPQILALLDHKDVDVRSSAGENLALLHESAENCSVSLPCGEDIVVQILEMSKDGNKRSSKKDRKTQHIVFRDIHSTLANSETPHVSFLVRGKMLDIRSWKSVKQFEAVKGCLQTGLQDHITYNNALRAMLGLPETFEDHKIDRRDLFNKNSAMKKQRNNELKGDRKPFGLTQHL</sequence>
<dbReference type="PANTHER" id="PTHR12354">
    <property type="entry name" value="INTERFERON-RELATED DEVELOPMENTAL REGULATOR"/>
    <property type="match status" value="1"/>
</dbReference>
<dbReference type="Gene3D" id="1.25.10.10">
    <property type="entry name" value="Leucine-rich Repeat Variant"/>
    <property type="match status" value="1"/>
</dbReference>
<dbReference type="PANTHER" id="PTHR12354:SF1">
    <property type="entry name" value="INTERFERON-RELATED DEVELOPMENTAL REGULATOR 1"/>
    <property type="match status" value="1"/>
</dbReference>
<dbReference type="OrthoDB" id="18978at2759"/>
<evidence type="ECO:0000313" key="3">
    <source>
        <dbReference type="EMBL" id="CEG41289.1"/>
    </source>
</evidence>
<accession>A0A0P1AJQ1</accession>
<keyword evidence="4" id="KW-1185">Reference proteome</keyword>
<dbReference type="AlphaFoldDB" id="A0A0P1AJQ1"/>
<dbReference type="Proteomes" id="UP000054928">
    <property type="component" value="Unassembled WGS sequence"/>
</dbReference>